<dbReference type="STRING" id="1316194.A0A1Q5UAB7"/>
<dbReference type="InterPro" id="IPR036770">
    <property type="entry name" value="Ankyrin_rpt-contain_sf"/>
</dbReference>
<dbReference type="EMBL" id="MNBE01000524">
    <property type="protein sequence ID" value="OKP09418.1"/>
    <property type="molecule type" value="Genomic_DNA"/>
</dbReference>
<evidence type="ECO:0000256" key="2">
    <source>
        <dbReference type="ARBA" id="ARBA00023043"/>
    </source>
</evidence>
<reference evidence="4 5" key="1">
    <citation type="submission" date="2016-10" db="EMBL/GenBank/DDBJ databases">
        <title>Genome sequence of the ascomycete fungus Penicillium subrubescens.</title>
        <authorList>
            <person name="De Vries R.P."/>
            <person name="Peng M."/>
            <person name="Dilokpimol A."/>
            <person name="Hilden K."/>
            <person name="Makela M.R."/>
            <person name="Grigoriev I."/>
            <person name="Riley R."/>
            <person name="Granchi Z."/>
        </authorList>
    </citation>
    <scope>NUCLEOTIDE SEQUENCE [LARGE SCALE GENOMIC DNA]</scope>
    <source>
        <strain evidence="4 5">CBS 132785</strain>
    </source>
</reference>
<dbReference type="Proteomes" id="UP000186955">
    <property type="component" value="Unassembled WGS sequence"/>
</dbReference>
<dbReference type="PROSITE" id="PS50088">
    <property type="entry name" value="ANK_REPEAT"/>
    <property type="match status" value="1"/>
</dbReference>
<gene>
    <name evidence="4" type="ORF">PENSUB_5240</name>
</gene>
<evidence type="ECO:0000313" key="4">
    <source>
        <dbReference type="EMBL" id="OKP09418.1"/>
    </source>
</evidence>
<dbReference type="InterPro" id="IPR002110">
    <property type="entry name" value="Ankyrin_rpt"/>
</dbReference>
<dbReference type="PANTHER" id="PTHR24198:SF165">
    <property type="entry name" value="ANKYRIN REPEAT-CONTAINING PROTEIN-RELATED"/>
    <property type="match status" value="1"/>
</dbReference>
<proteinExistence type="predicted"/>
<dbReference type="SMART" id="SM00248">
    <property type="entry name" value="ANK"/>
    <property type="match status" value="4"/>
</dbReference>
<sequence length="451" mass="50073">MFINAGVDPKLLRTKFTKTALTAAICAENVSAVRYLLHNGVDLNVENGVLIYALFRMAARDGNSEIRNIFLSMIDVDKDINSDNGSDMFRELIICTAAGGFDTFLQKWLEERRILHRSNNPKADNLIESVRTATYAASGRRQPRYLRIILDDEDCFIDDDLHLLYTAKTGDKVETFSMLLERSALVDPPIEFASRLMLDILTDGKLDFARALMRYSDRLDLVGGMGSEFVFSMAAMGGVDAMQFAMQFAIEQGAILDPDNEGQQKTMATAAQMARPSVLKMFLDAGFDAHVVNNSSGKDDRGPTNALVDVIRAKDGDDAAKTADLFLNAGLDIEEPDQETDETPLLFMAGRTSRRISCRRRERAAGYLLEKGANMFYQSSQAQNPLVEAAVNGNTGIVRIMLEYLDVTCVPLEISRPFVLSAMGMTTYRDVLKVLSQQTSDIDRQVLKIGY</sequence>
<keyword evidence="1" id="KW-0677">Repeat</keyword>
<name>A0A1Q5UAB7_9EURO</name>
<keyword evidence="5" id="KW-1185">Reference proteome</keyword>
<dbReference type="SUPFAM" id="SSF48403">
    <property type="entry name" value="Ankyrin repeat"/>
    <property type="match status" value="1"/>
</dbReference>
<dbReference type="Gene3D" id="1.25.40.20">
    <property type="entry name" value="Ankyrin repeat-containing domain"/>
    <property type="match status" value="2"/>
</dbReference>
<accession>A0A1Q5UAB7</accession>
<protein>
    <submittedName>
        <fullName evidence="4">Uncharacterized protein</fullName>
    </submittedName>
</protein>
<evidence type="ECO:0000256" key="1">
    <source>
        <dbReference type="ARBA" id="ARBA00022737"/>
    </source>
</evidence>
<dbReference type="PANTHER" id="PTHR24198">
    <property type="entry name" value="ANKYRIN REPEAT AND PROTEIN KINASE DOMAIN-CONTAINING PROTEIN"/>
    <property type="match status" value="1"/>
</dbReference>
<comment type="caution">
    <text evidence="4">The sequence shown here is derived from an EMBL/GenBank/DDBJ whole genome shotgun (WGS) entry which is preliminary data.</text>
</comment>
<organism evidence="4 5">
    <name type="scientific">Penicillium subrubescens</name>
    <dbReference type="NCBI Taxonomy" id="1316194"/>
    <lineage>
        <taxon>Eukaryota</taxon>
        <taxon>Fungi</taxon>
        <taxon>Dikarya</taxon>
        <taxon>Ascomycota</taxon>
        <taxon>Pezizomycotina</taxon>
        <taxon>Eurotiomycetes</taxon>
        <taxon>Eurotiomycetidae</taxon>
        <taxon>Eurotiales</taxon>
        <taxon>Aspergillaceae</taxon>
        <taxon>Penicillium</taxon>
    </lineage>
</organism>
<dbReference type="Pfam" id="PF00023">
    <property type="entry name" value="Ank"/>
    <property type="match status" value="1"/>
</dbReference>
<dbReference type="AlphaFoldDB" id="A0A1Q5UAB7"/>
<keyword evidence="2 3" id="KW-0040">ANK repeat</keyword>
<evidence type="ECO:0000313" key="5">
    <source>
        <dbReference type="Proteomes" id="UP000186955"/>
    </source>
</evidence>
<evidence type="ECO:0000256" key="3">
    <source>
        <dbReference type="PROSITE-ProRule" id="PRU00023"/>
    </source>
</evidence>
<feature type="repeat" description="ANK" evidence="3">
    <location>
        <begin position="16"/>
        <end position="48"/>
    </location>
</feature>